<proteinExistence type="predicted"/>
<feature type="domain" description="Retrovirus-related Pol polyprotein from transposon TNT 1-94-like beta-barrel" evidence="2">
    <location>
        <begin position="163"/>
        <end position="241"/>
    </location>
</feature>
<dbReference type="Pfam" id="PF14223">
    <property type="entry name" value="Retrotran_gag_2"/>
    <property type="match status" value="1"/>
</dbReference>
<dbReference type="OrthoDB" id="2013098at2759"/>
<evidence type="ECO:0000313" key="3">
    <source>
        <dbReference type="Proteomes" id="UP000504608"/>
    </source>
</evidence>
<dbReference type="AlphaFoldDB" id="A0A6J1JTY9"/>
<dbReference type="InterPro" id="IPR025724">
    <property type="entry name" value="GAG-pre-integrase_dom"/>
</dbReference>
<gene>
    <name evidence="4" type="primary">LOC111488339</name>
</gene>
<keyword evidence="3" id="KW-1185">Reference proteome</keyword>
<dbReference type="RefSeq" id="XP_022991800.1">
    <property type="nucleotide sequence ID" value="XM_023136032.1"/>
</dbReference>
<feature type="domain" description="GAG-pre-integrase" evidence="1">
    <location>
        <begin position="294"/>
        <end position="342"/>
    </location>
</feature>
<dbReference type="KEGG" id="cmax:111488339"/>
<accession>A0A6J1JTY9</accession>
<organism evidence="3 4">
    <name type="scientific">Cucurbita maxima</name>
    <name type="common">Pumpkin</name>
    <name type="synonym">Winter squash</name>
    <dbReference type="NCBI Taxonomy" id="3661"/>
    <lineage>
        <taxon>Eukaryota</taxon>
        <taxon>Viridiplantae</taxon>
        <taxon>Streptophyta</taxon>
        <taxon>Embryophyta</taxon>
        <taxon>Tracheophyta</taxon>
        <taxon>Spermatophyta</taxon>
        <taxon>Magnoliopsida</taxon>
        <taxon>eudicotyledons</taxon>
        <taxon>Gunneridae</taxon>
        <taxon>Pentapetalae</taxon>
        <taxon>rosids</taxon>
        <taxon>fabids</taxon>
        <taxon>Cucurbitales</taxon>
        <taxon>Cucurbitaceae</taxon>
        <taxon>Cucurbiteae</taxon>
        <taxon>Cucurbita</taxon>
    </lineage>
</organism>
<name>A0A6J1JTY9_CUCMA</name>
<protein>
    <submittedName>
        <fullName evidence="4">Uncharacterized protein LOC111488339</fullName>
    </submittedName>
</protein>
<evidence type="ECO:0000259" key="1">
    <source>
        <dbReference type="Pfam" id="PF13976"/>
    </source>
</evidence>
<dbReference type="InterPro" id="IPR054722">
    <property type="entry name" value="PolX-like_BBD"/>
</dbReference>
<dbReference type="Pfam" id="PF22936">
    <property type="entry name" value="Pol_BBD"/>
    <property type="match status" value="1"/>
</dbReference>
<sequence>MSTANDMRNCGEDIPNIKIVEKILRSLTDKLNFIVCSIEESKDIDQLIVDELQASLLVHEQKMMDKRSEEQVLQVENVPRYGQGRGRGTFQRERGYSRGRERGRSFVNLSAINYFQCGKQEHYQFECPGLEKEAINYAEFDKEEERLLMAYTKESKVEREVIWFLDSRCSNHMTWDKTWFVELDESFKHTVRLGNSSKLAVEGRGSVRFKVKGITKTVTNVYYVLNLTNNLLSIGQLQEKRLVILIKEETCRIYHQQRGQRGLIMNTKMTANRMFSVHAKMKSLVDQCLKIQDEDLEALWHKRYEHLNSKSIQIMPQKQILKELPKLKEVVKVFTECNVGKQQRKKFPKKSKWRASNKLELINGDFCGPSLQPLTVVKGTYWYL</sequence>
<evidence type="ECO:0000313" key="4">
    <source>
        <dbReference type="RefSeq" id="XP_022991800.1"/>
    </source>
</evidence>
<dbReference type="GeneID" id="111488339"/>
<reference evidence="4" key="1">
    <citation type="submission" date="2025-08" db="UniProtKB">
        <authorList>
            <consortium name="RefSeq"/>
        </authorList>
    </citation>
    <scope>IDENTIFICATION</scope>
    <source>
        <tissue evidence="4">Young leaves</tissue>
    </source>
</reference>
<dbReference type="Pfam" id="PF13976">
    <property type="entry name" value="gag_pre-integrs"/>
    <property type="match status" value="1"/>
</dbReference>
<evidence type="ECO:0000259" key="2">
    <source>
        <dbReference type="Pfam" id="PF22936"/>
    </source>
</evidence>
<dbReference type="Proteomes" id="UP000504608">
    <property type="component" value="Unplaced"/>
</dbReference>